<comment type="caution">
    <text evidence="6">The sequence shown here is derived from an EMBL/GenBank/DDBJ whole genome shotgun (WGS) entry which is preliminary data.</text>
</comment>
<dbReference type="Pfam" id="PF07690">
    <property type="entry name" value="MFS_1"/>
    <property type="match status" value="1"/>
</dbReference>
<feature type="transmembrane region" description="Helical" evidence="4">
    <location>
        <begin position="91"/>
        <end position="109"/>
    </location>
</feature>
<feature type="transmembrane region" description="Helical" evidence="4">
    <location>
        <begin position="52"/>
        <end position="79"/>
    </location>
</feature>
<dbReference type="PANTHER" id="PTHR11360">
    <property type="entry name" value="MONOCARBOXYLATE TRANSPORTER"/>
    <property type="match status" value="1"/>
</dbReference>
<keyword evidence="4" id="KW-0472">Membrane</keyword>
<feature type="transmembrane region" description="Helical" evidence="4">
    <location>
        <begin position="413"/>
        <end position="432"/>
    </location>
</feature>
<sequence length="460" mass="50486">MAEKSASDKSDTDGDCPKFTEKSPAQPNVQAQSELPSSSLDEMEYPEGGTRAWLQVFASLLINSLSWGVPGMFGVYQLYYTTELGLPQSQVSWIGSIQTFLAFVVCVISGRLTDAGYSMEALITGSALTVLGTLMTSLATKYWQILLAQGFCTGLGLGVMFMPGMAVVTSYFKERRSLALAVSAMGTGFGSLTYPAILQYTMPYVGFPWAVRCTALVALISCVTATILIRPRLPPRKSGPFIEWDALKEPPYLLFSFGVFFLFWAMFFNFFYITGYARYVIHLSSKEATTILMIAQAFTIPSRPMSGFIADRWLGPLNTFIVMILYLALMSYVWLGVKTRIAMYIFSVFFGIAMGASQGMFIGALASLTSNPQKMGTRVGMVYVFLGVAGLTGTPLSGAIIDSMGGRYWGAQLWASSCFLCSAIFVAAARYCKTGWHVKCKVRLRSTTYDSMEAIIEYLI</sequence>
<evidence type="ECO:0000256" key="4">
    <source>
        <dbReference type="SAM" id="Phobius"/>
    </source>
</evidence>
<feature type="compositionally biased region" description="Polar residues" evidence="3">
    <location>
        <begin position="23"/>
        <end position="40"/>
    </location>
</feature>
<feature type="transmembrane region" description="Helical" evidence="4">
    <location>
        <begin position="121"/>
        <end position="139"/>
    </location>
</feature>
<feature type="transmembrane region" description="Helical" evidence="4">
    <location>
        <begin position="380"/>
        <end position="401"/>
    </location>
</feature>
<proteinExistence type="inferred from homology"/>
<feature type="transmembrane region" description="Helical" evidence="4">
    <location>
        <begin position="145"/>
        <end position="166"/>
    </location>
</feature>
<evidence type="ECO:0000259" key="5">
    <source>
        <dbReference type="PROSITE" id="PS50850"/>
    </source>
</evidence>
<dbReference type="EMBL" id="JABSNW010000005">
    <property type="protein sequence ID" value="KAL2887424.1"/>
    <property type="molecule type" value="Genomic_DNA"/>
</dbReference>
<organism evidence="6 7">
    <name type="scientific">Ceratocystis lukuohia</name>
    <dbReference type="NCBI Taxonomy" id="2019550"/>
    <lineage>
        <taxon>Eukaryota</taxon>
        <taxon>Fungi</taxon>
        <taxon>Dikarya</taxon>
        <taxon>Ascomycota</taxon>
        <taxon>Pezizomycotina</taxon>
        <taxon>Sordariomycetes</taxon>
        <taxon>Hypocreomycetidae</taxon>
        <taxon>Microascales</taxon>
        <taxon>Ceratocystidaceae</taxon>
        <taxon>Ceratocystis</taxon>
    </lineage>
</organism>
<comment type="subcellular location">
    <subcellularLocation>
        <location evidence="1">Membrane</location>
        <topology evidence="1">Multi-pass membrane protein</topology>
    </subcellularLocation>
</comment>
<feature type="transmembrane region" description="Helical" evidence="4">
    <location>
        <begin position="178"/>
        <end position="197"/>
    </location>
</feature>
<feature type="transmembrane region" description="Helical" evidence="4">
    <location>
        <begin position="341"/>
        <end position="368"/>
    </location>
</feature>
<feature type="region of interest" description="Disordered" evidence="3">
    <location>
        <begin position="1"/>
        <end position="44"/>
    </location>
</feature>
<dbReference type="Gene3D" id="1.20.1250.20">
    <property type="entry name" value="MFS general substrate transporter like domains"/>
    <property type="match status" value="1"/>
</dbReference>
<dbReference type="Proteomes" id="UP001610728">
    <property type="component" value="Unassembled WGS sequence"/>
</dbReference>
<feature type="transmembrane region" description="Helical" evidence="4">
    <location>
        <begin position="252"/>
        <end position="273"/>
    </location>
</feature>
<dbReference type="GeneID" id="98119157"/>
<dbReference type="PANTHER" id="PTHR11360:SF130">
    <property type="entry name" value="MAJOR FACILITATOR SUPERFAMILY (MFS) PROFILE DOMAIN-CONTAINING PROTEIN-RELATED"/>
    <property type="match status" value="1"/>
</dbReference>
<keyword evidence="4" id="KW-1133">Transmembrane helix</keyword>
<feature type="transmembrane region" description="Helical" evidence="4">
    <location>
        <begin position="313"/>
        <end position="335"/>
    </location>
</feature>
<dbReference type="InterPro" id="IPR020846">
    <property type="entry name" value="MFS_dom"/>
</dbReference>
<evidence type="ECO:0000256" key="3">
    <source>
        <dbReference type="SAM" id="MobiDB-lite"/>
    </source>
</evidence>
<feature type="transmembrane region" description="Helical" evidence="4">
    <location>
        <begin position="209"/>
        <end position="231"/>
    </location>
</feature>
<evidence type="ECO:0000256" key="1">
    <source>
        <dbReference type="ARBA" id="ARBA00004141"/>
    </source>
</evidence>
<keyword evidence="4" id="KW-0812">Transmembrane</keyword>
<dbReference type="InterPro" id="IPR036259">
    <property type="entry name" value="MFS_trans_sf"/>
</dbReference>
<accession>A0ABR4MGN7</accession>
<name>A0ABR4MGN7_9PEZI</name>
<dbReference type="RefSeq" id="XP_070858604.1">
    <property type="nucleotide sequence ID" value="XM_071003348.1"/>
</dbReference>
<reference evidence="6 7" key="1">
    <citation type="submission" date="2020-05" db="EMBL/GenBank/DDBJ databases">
        <title>Ceratocystis lukuohia genome.</title>
        <authorList>
            <person name="Harrington T.C."/>
            <person name="Kim K."/>
            <person name="Mayers C.G."/>
        </authorList>
    </citation>
    <scope>NUCLEOTIDE SEQUENCE [LARGE SCALE GENOMIC DNA]</scope>
    <source>
        <strain evidence="6 7">C4212</strain>
    </source>
</reference>
<feature type="domain" description="Major facilitator superfamily (MFS) profile" evidence="5">
    <location>
        <begin position="52"/>
        <end position="434"/>
    </location>
</feature>
<feature type="compositionally biased region" description="Basic and acidic residues" evidence="3">
    <location>
        <begin position="1"/>
        <end position="21"/>
    </location>
</feature>
<keyword evidence="7" id="KW-1185">Reference proteome</keyword>
<gene>
    <name evidence="6" type="ORF">HOO65_050545</name>
</gene>
<comment type="similarity">
    <text evidence="2">Belongs to the major facilitator superfamily. Monocarboxylate porter (TC 2.A.1.13) family.</text>
</comment>
<protein>
    <submittedName>
        <fullName evidence="6">Major facilitator superfamily transporter</fullName>
    </submittedName>
</protein>
<evidence type="ECO:0000313" key="7">
    <source>
        <dbReference type="Proteomes" id="UP001610728"/>
    </source>
</evidence>
<dbReference type="InterPro" id="IPR011701">
    <property type="entry name" value="MFS"/>
</dbReference>
<dbReference type="PROSITE" id="PS50850">
    <property type="entry name" value="MFS"/>
    <property type="match status" value="1"/>
</dbReference>
<dbReference type="InterPro" id="IPR050327">
    <property type="entry name" value="Proton-linked_MCT"/>
</dbReference>
<evidence type="ECO:0000313" key="6">
    <source>
        <dbReference type="EMBL" id="KAL2887424.1"/>
    </source>
</evidence>
<evidence type="ECO:0000256" key="2">
    <source>
        <dbReference type="ARBA" id="ARBA00006727"/>
    </source>
</evidence>
<dbReference type="SUPFAM" id="SSF103473">
    <property type="entry name" value="MFS general substrate transporter"/>
    <property type="match status" value="1"/>
</dbReference>